<keyword evidence="1" id="KW-0812">Transmembrane</keyword>
<proteinExistence type="predicted"/>
<organism evidence="2 3">
    <name type="scientific">Rhizophagus irregularis</name>
    <dbReference type="NCBI Taxonomy" id="588596"/>
    <lineage>
        <taxon>Eukaryota</taxon>
        <taxon>Fungi</taxon>
        <taxon>Fungi incertae sedis</taxon>
        <taxon>Mucoromycota</taxon>
        <taxon>Glomeromycotina</taxon>
        <taxon>Glomeromycetes</taxon>
        <taxon>Glomerales</taxon>
        <taxon>Glomeraceae</taxon>
        <taxon>Rhizophagus</taxon>
    </lineage>
</organism>
<gene>
    <name evidence="2" type="ORF">RhiirA5_385410</name>
</gene>
<reference evidence="2 3" key="1">
    <citation type="submission" date="2016-04" db="EMBL/GenBank/DDBJ databases">
        <title>Genome analyses suggest a sexual origin of heterokaryosis in a supposedly ancient asexual fungus.</title>
        <authorList>
            <person name="Ropars J."/>
            <person name="Sedzielewska K."/>
            <person name="Noel J."/>
            <person name="Charron P."/>
            <person name="Farinelli L."/>
            <person name="Marton T."/>
            <person name="Kruger M."/>
            <person name="Pelin A."/>
            <person name="Brachmann A."/>
            <person name="Corradi N."/>
        </authorList>
    </citation>
    <scope>NUCLEOTIDE SEQUENCE [LARGE SCALE GENOMIC DNA]</scope>
    <source>
        <strain evidence="2 3">A5</strain>
    </source>
</reference>
<dbReference type="Proteomes" id="UP000232722">
    <property type="component" value="Unassembled WGS sequence"/>
</dbReference>
<keyword evidence="1" id="KW-1133">Transmembrane helix</keyword>
<accession>A0A2N0NP46</accession>
<reference evidence="2 3" key="2">
    <citation type="submission" date="2017-09" db="EMBL/GenBank/DDBJ databases">
        <title>Extensive intraspecific genome diversity in a model arbuscular mycorrhizal fungus.</title>
        <authorList>
            <person name="Chen E.C."/>
            <person name="Morin E."/>
            <person name="Beaudet D."/>
            <person name="Noel J."/>
            <person name="Ndikumana S."/>
            <person name="Charron P."/>
            <person name="St-Onge C."/>
            <person name="Giorgi J."/>
            <person name="Grigoriev I.V."/>
            <person name="Roux C."/>
            <person name="Martin F.M."/>
            <person name="Corradi N."/>
        </authorList>
    </citation>
    <scope>NUCLEOTIDE SEQUENCE [LARGE SCALE GENOMIC DNA]</scope>
    <source>
        <strain evidence="2 3">A5</strain>
    </source>
</reference>
<dbReference type="VEuPathDB" id="FungiDB:RhiirFUN_012386"/>
<name>A0A2N0NP46_9GLOM</name>
<dbReference type="EMBL" id="LLXJ01003970">
    <property type="protein sequence ID" value="PKB96327.1"/>
    <property type="molecule type" value="Genomic_DNA"/>
</dbReference>
<evidence type="ECO:0000256" key="1">
    <source>
        <dbReference type="SAM" id="Phobius"/>
    </source>
</evidence>
<sequence>MGKGAKSKAKFICYYLLNTGEICGRRSTRPEGCRSHFKAKMRRPCSACRRPTKLVKPTGVDNGLCSYCNKSNYQIRHVNMLRNKAQMFDLYTSEMRLRGVALKGFAYSYLFSYIERAFVIALLLLMLVLSCYLCGMLLGGNLYIISCVHAPLCSADFVNIMFALEVKLKGETYFFRLENLASEQDKSHLFEENNWETIGDHQHIWGFCPRTPIYAYIYFCLLTKKHSEFVQNFVMSRICTVQIV</sequence>
<comment type="caution">
    <text evidence="2">The sequence shown here is derived from an EMBL/GenBank/DDBJ whole genome shotgun (WGS) entry which is preliminary data.</text>
</comment>
<protein>
    <submittedName>
        <fullName evidence="2">Uncharacterized protein</fullName>
    </submittedName>
</protein>
<feature type="transmembrane region" description="Helical" evidence="1">
    <location>
        <begin position="117"/>
        <end position="144"/>
    </location>
</feature>
<keyword evidence="1" id="KW-0472">Membrane</keyword>
<dbReference type="VEuPathDB" id="FungiDB:FUN_003889"/>
<evidence type="ECO:0000313" key="3">
    <source>
        <dbReference type="Proteomes" id="UP000232722"/>
    </source>
</evidence>
<dbReference type="AlphaFoldDB" id="A0A2N0NP46"/>
<evidence type="ECO:0000313" key="2">
    <source>
        <dbReference type="EMBL" id="PKB96327.1"/>
    </source>
</evidence>